<dbReference type="AlphaFoldDB" id="L7IZV5"/>
<dbReference type="Gene3D" id="3.30.470.20">
    <property type="entry name" value="ATP-grasp fold, B domain"/>
    <property type="match status" value="1"/>
</dbReference>
<reference evidence="3" key="1">
    <citation type="journal article" date="2012" name="PLoS Genet.">
        <title>Comparative analysis of the genomes of two field isolates of the rice blast fungus Magnaporthe oryzae.</title>
        <authorList>
            <person name="Xue M."/>
            <person name="Yang J."/>
            <person name="Li Z."/>
            <person name="Hu S."/>
            <person name="Yao N."/>
            <person name="Dean R.A."/>
            <person name="Zhao W."/>
            <person name="Shen M."/>
            <person name="Zhang H."/>
            <person name="Li C."/>
            <person name="Liu L."/>
            <person name="Cao L."/>
            <person name="Xu X."/>
            <person name="Xing Y."/>
            <person name="Hsiang T."/>
            <person name="Zhang Z."/>
            <person name="Xu J.R."/>
            <person name="Peng Y.L."/>
        </authorList>
    </citation>
    <scope>NUCLEOTIDE SEQUENCE [LARGE SCALE GENOMIC DNA]</scope>
    <source>
        <strain evidence="3">P131</strain>
    </source>
</reference>
<feature type="compositionally biased region" description="Low complexity" evidence="1">
    <location>
        <begin position="306"/>
        <end position="317"/>
    </location>
</feature>
<proteinExistence type="predicted"/>
<dbReference type="EMBL" id="JH794997">
    <property type="protein sequence ID" value="ELQ60835.1"/>
    <property type="molecule type" value="Genomic_DNA"/>
</dbReference>
<feature type="domain" description="BL00235/CARNS1 N-terminal" evidence="2">
    <location>
        <begin position="49"/>
        <end position="86"/>
    </location>
</feature>
<feature type="region of interest" description="Disordered" evidence="1">
    <location>
        <begin position="253"/>
        <end position="321"/>
    </location>
</feature>
<evidence type="ECO:0000256" key="1">
    <source>
        <dbReference type="SAM" id="MobiDB-lite"/>
    </source>
</evidence>
<feature type="compositionally biased region" description="Basic and acidic residues" evidence="1">
    <location>
        <begin position="253"/>
        <end position="264"/>
    </location>
</feature>
<organism>
    <name type="scientific">Pyricularia oryzae (strain P131)</name>
    <name type="common">Rice blast fungus</name>
    <name type="synonym">Magnaporthe oryzae</name>
    <dbReference type="NCBI Taxonomy" id="1143193"/>
    <lineage>
        <taxon>Eukaryota</taxon>
        <taxon>Fungi</taxon>
        <taxon>Dikarya</taxon>
        <taxon>Ascomycota</taxon>
        <taxon>Pezizomycotina</taxon>
        <taxon>Sordariomycetes</taxon>
        <taxon>Sordariomycetidae</taxon>
        <taxon>Magnaporthales</taxon>
        <taxon>Pyriculariaceae</taxon>
        <taxon>Pyricularia</taxon>
    </lineage>
</organism>
<dbReference type="Pfam" id="PF18130">
    <property type="entry name" value="ATPgrasp_N"/>
    <property type="match status" value="1"/>
</dbReference>
<evidence type="ECO:0000313" key="3">
    <source>
        <dbReference type="EMBL" id="ELQ60835.1"/>
    </source>
</evidence>
<dbReference type="InterPro" id="IPR041472">
    <property type="entry name" value="BL00235/CARNS1_N"/>
</dbReference>
<name>L7IZV5_PYRO1</name>
<evidence type="ECO:0000259" key="2">
    <source>
        <dbReference type="Pfam" id="PF18130"/>
    </source>
</evidence>
<protein>
    <recommendedName>
        <fullName evidence="2">BL00235/CARNS1 N-terminal domain-containing protein</fullName>
    </recommendedName>
</protein>
<sequence length="540" mass="58710">MASHGNHTTCHLCHRELGREDPARNCVDHSLSPVCRTMIAGICRQFEVTSDRLAAVVKSTQQVDGICTCTDDYLVAVAQAAQHLGLLTPGVKPYTISTNKFLTRMFSGRNAGTTFSVRSLAVLYDELAGHVIKEPLTHPMVCKPWTRRGSAGVFRADDANELRDAVARILASAAVVPAAWWSSRFVSEVVDDFPLPADYTSSATFNERHRQLHGKPALDGRRLFPPPAAGTSRGLDAVCCTVLTLPARARKLHLPDQRGGRRSGDAACGDGQSPQARSGCPDSASPYPTMLFQTPSREPITRPGCDTSSSTRPSSDPATGTAARWGSWMWFMTGVVVSGRGRAEALRTVAAFAGMYQGLSGVGVMLSEFFSYHLQSIISYGKLESQIVLVIITWFVAPEETRIHAHVLHLGLAPAQPKRQHGIEPAREGLEADAELLHRRRGQAGSRVAHEIPLEHLHVGAAPQDFVEVPELREAIPVGLPAVGYSGQGSRSAMENLGLPMVSVKMNFVRWSTRLRTLGRSLESQNLVSMPMRCGMILNW</sequence>
<gene>
    <name evidence="3" type="ORF">OOW_P131scaffold01225g4</name>
</gene>
<accession>L7IZV5</accession>